<sequence length="337" mass="36402">MTRTSLHADPRQIADPFLERTPPALRRRFQLLGAAIEFRSDSAELLSLVDEAYRDLPVHELGAAELQIELRLVAGGAAFEAEPPVARMFGGAGLLGAAVDAHNLVLVDPAGRRAVVQVSRELLGHPYHARYELVEFAVFLLASRSQGLVPLHAGCVGLGGVGALLVGESGAGKSTLALHAMLQGLDFLTEDASFVEASTLRVTGVANFLHLRFDALHWVDDAALRERIRASPMIRRRSGVEKHELDLRTSWARLATEPLRLAHLVFAEPDLATGSELLQPLEPAETLDCLHASQAYAAGQPGWAELTQACGGLQGWVLKRGAHPRDGALALRNLFTR</sequence>
<dbReference type="InterPro" id="IPR027417">
    <property type="entry name" value="P-loop_NTPase"/>
</dbReference>
<dbReference type="Proteomes" id="UP000295110">
    <property type="component" value="Unassembled WGS sequence"/>
</dbReference>
<accession>A0A4R3UQN5</accession>
<reference evidence="1 2" key="1">
    <citation type="submission" date="2019-03" db="EMBL/GenBank/DDBJ databases">
        <title>Genomic Encyclopedia of Type Strains, Phase IV (KMG-IV): sequencing the most valuable type-strain genomes for metagenomic binning, comparative biology and taxonomic classification.</title>
        <authorList>
            <person name="Goeker M."/>
        </authorList>
    </citation>
    <scope>NUCLEOTIDE SEQUENCE [LARGE SCALE GENOMIC DNA]</scope>
    <source>
        <strain evidence="1 2">DSM 654</strain>
    </source>
</reference>
<evidence type="ECO:0000313" key="2">
    <source>
        <dbReference type="Proteomes" id="UP000295110"/>
    </source>
</evidence>
<dbReference type="SUPFAM" id="SSF53795">
    <property type="entry name" value="PEP carboxykinase-like"/>
    <property type="match status" value="1"/>
</dbReference>
<dbReference type="AlphaFoldDB" id="A0A4R3UQN5"/>
<evidence type="ECO:0000313" key="1">
    <source>
        <dbReference type="EMBL" id="TCU93111.1"/>
    </source>
</evidence>
<dbReference type="GO" id="GO:0016301">
    <property type="term" value="F:kinase activity"/>
    <property type="evidence" value="ECO:0007669"/>
    <property type="project" value="UniProtKB-KW"/>
</dbReference>
<name>A0A4R3UQN5_ROSSA</name>
<gene>
    <name evidence="1" type="ORF">EV671_102072</name>
</gene>
<organism evidence="1 2">
    <name type="scientific">Roseateles saccharophilus</name>
    <name type="common">Pseudomonas saccharophila</name>
    <dbReference type="NCBI Taxonomy" id="304"/>
    <lineage>
        <taxon>Bacteria</taxon>
        <taxon>Pseudomonadati</taxon>
        <taxon>Pseudomonadota</taxon>
        <taxon>Betaproteobacteria</taxon>
        <taxon>Burkholderiales</taxon>
        <taxon>Sphaerotilaceae</taxon>
        <taxon>Roseateles</taxon>
    </lineage>
</organism>
<dbReference type="Gene3D" id="3.40.50.300">
    <property type="entry name" value="P-loop containing nucleotide triphosphate hydrolases"/>
    <property type="match status" value="1"/>
</dbReference>
<keyword evidence="2" id="KW-1185">Reference proteome</keyword>
<keyword evidence="1" id="KW-0808">Transferase</keyword>
<dbReference type="EMBL" id="SMBU01000020">
    <property type="protein sequence ID" value="TCU93111.1"/>
    <property type="molecule type" value="Genomic_DNA"/>
</dbReference>
<proteinExistence type="predicted"/>
<keyword evidence="1" id="KW-0418">Kinase</keyword>
<comment type="caution">
    <text evidence="1">The sequence shown here is derived from an EMBL/GenBank/DDBJ whole genome shotgun (WGS) entry which is preliminary data.</text>
</comment>
<protein>
    <submittedName>
        <fullName evidence="1">Hpr(Ser) kinase/phosphatase</fullName>
    </submittedName>
</protein>